<dbReference type="RefSeq" id="XP_064074211.1">
    <property type="nucleotide sequence ID" value="XM_064218141.1"/>
</dbReference>
<evidence type="ECO:0000256" key="2">
    <source>
        <dbReference type="SAM" id="SignalP"/>
    </source>
</evidence>
<sequence>MGRHHPPPFRVKGAVFLSLVIFSYQTDFEKSEKILGYPMKTDSIVKRTRRTSGNNRLSDFNQFVEDKLIQHTQALEHLVDMLQRNEDTTKKLVNSLTRKIAQPIPKLPEKLDVYQTRRSGGEADKDHPIPRPVTNKPMFVPNTQAVKDKPSPWCSVAVLCERTMETVCGYDDTFGYGKFEDICHMLQVNCYWKYNFAFVPSCTPIL</sequence>
<evidence type="ECO:0000313" key="4">
    <source>
        <dbReference type="RefSeq" id="XP_064074211.1"/>
    </source>
</evidence>
<name>A0ABM4ASD0_VANTA</name>
<dbReference type="Proteomes" id="UP001652626">
    <property type="component" value="Chromosome 20"/>
</dbReference>
<proteinExistence type="predicted"/>
<accession>A0ABM4ASD0</accession>
<gene>
    <name evidence="4" type="primary">LOC113401706</name>
</gene>
<keyword evidence="3" id="KW-1185">Reference proteome</keyword>
<reference evidence="4" key="1">
    <citation type="submission" date="2025-08" db="UniProtKB">
        <authorList>
            <consortium name="RefSeq"/>
        </authorList>
    </citation>
    <scope>IDENTIFICATION</scope>
    <source>
        <tissue evidence="4">Whole body</tissue>
    </source>
</reference>
<dbReference type="GeneID" id="113401706"/>
<feature type="region of interest" description="Disordered" evidence="1">
    <location>
        <begin position="118"/>
        <end position="138"/>
    </location>
</feature>
<feature type="chain" id="PRO_5045508564" evidence="2">
    <location>
        <begin position="26"/>
        <end position="206"/>
    </location>
</feature>
<feature type="compositionally biased region" description="Basic and acidic residues" evidence="1">
    <location>
        <begin position="119"/>
        <end position="129"/>
    </location>
</feature>
<evidence type="ECO:0000313" key="3">
    <source>
        <dbReference type="Proteomes" id="UP001652626"/>
    </source>
</evidence>
<evidence type="ECO:0000256" key="1">
    <source>
        <dbReference type="SAM" id="MobiDB-lite"/>
    </source>
</evidence>
<protein>
    <submittedName>
        <fullName evidence="4">Uncharacterized protein LOC113401706</fullName>
    </submittedName>
</protein>
<keyword evidence="2" id="KW-0732">Signal</keyword>
<organism evidence="3 4">
    <name type="scientific">Vanessa tameamea</name>
    <name type="common">Kamehameha butterfly</name>
    <dbReference type="NCBI Taxonomy" id="334116"/>
    <lineage>
        <taxon>Eukaryota</taxon>
        <taxon>Metazoa</taxon>
        <taxon>Ecdysozoa</taxon>
        <taxon>Arthropoda</taxon>
        <taxon>Hexapoda</taxon>
        <taxon>Insecta</taxon>
        <taxon>Pterygota</taxon>
        <taxon>Neoptera</taxon>
        <taxon>Endopterygota</taxon>
        <taxon>Lepidoptera</taxon>
        <taxon>Glossata</taxon>
        <taxon>Ditrysia</taxon>
        <taxon>Papilionoidea</taxon>
        <taxon>Nymphalidae</taxon>
        <taxon>Nymphalinae</taxon>
        <taxon>Vanessa</taxon>
    </lineage>
</organism>
<feature type="signal peptide" evidence="2">
    <location>
        <begin position="1"/>
        <end position="25"/>
    </location>
</feature>